<dbReference type="InterPro" id="IPR025669">
    <property type="entry name" value="AAA_dom"/>
</dbReference>
<dbReference type="Pfam" id="PF13614">
    <property type="entry name" value="AAA_31"/>
    <property type="match status" value="1"/>
</dbReference>
<evidence type="ECO:0000313" key="3">
    <source>
        <dbReference type="EMBL" id="MBF2735857.1"/>
    </source>
</evidence>
<feature type="domain" description="AAA" evidence="2">
    <location>
        <begin position="1"/>
        <end position="175"/>
    </location>
</feature>
<protein>
    <submittedName>
        <fullName evidence="3">ParA family protein</fullName>
    </submittedName>
</protein>
<evidence type="ECO:0000313" key="4">
    <source>
        <dbReference type="Proteomes" id="UP000604381"/>
    </source>
</evidence>
<proteinExistence type="predicted"/>
<keyword evidence="4" id="KW-1185">Reference proteome</keyword>
<gene>
    <name evidence="3" type="ORF">ISN26_07300</name>
</gene>
<dbReference type="FunFam" id="3.40.50.300:FF:000285">
    <property type="entry name" value="Sporulation initiation inhibitor Soj"/>
    <property type="match status" value="1"/>
</dbReference>
<comment type="similarity">
    <text evidence="1">To B.subtilis soj.</text>
</comment>
<organism evidence="3 4">
    <name type="scientific">Candidatus Amphirhobacter heronislandensis</name>
    <dbReference type="NCBI Taxonomy" id="1732024"/>
    <lineage>
        <taxon>Bacteria</taxon>
        <taxon>Pseudomonadati</taxon>
        <taxon>Pseudomonadota</taxon>
        <taxon>Gammaproteobacteria</taxon>
        <taxon>Candidatus Tethybacterales</taxon>
        <taxon>Candidatus Tethybacteraceae</taxon>
        <taxon>Candidatus Amphirhobacter</taxon>
    </lineage>
</organism>
<dbReference type="PANTHER" id="PTHR13696">
    <property type="entry name" value="P-LOOP CONTAINING NUCLEOSIDE TRIPHOSPHATE HYDROLASE"/>
    <property type="match status" value="1"/>
</dbReference>
<dbReference type="Proteomes" id="UP000604381">
    <property type="component" value="Unassembled WGS sequence"/>
</dbReference>
<dbReference type="InterPro" id="IPR050678">
    <property type="entry name" value="DNA_Partitioning_ATPase"/>
</dbReference>
<evidence type="ECO:0000256" key="1">
    <source>
        <dbReference type="ARBA" id="ARBA00060876"/>
    </source>
</evidence>
<dbReference type="CDD" id="cd02042">
    <property type="entry name" value="ParAB_family"/>
    <property type="match status" value="1"/>
</dbReference>
<dbReference type="SUPFAM" id="SSF52540">
    <property type="entry name" value="P-loop containing nucleoside triphosphate hydrolases"/>
    <property type="match status" value="1"/>
</dbReference>
<dbReference type="EMBL" id="JADHEI010000053">
    <property type="protein sequence ID" value="MBF2735857.1"/>
    <property type="molecule type" value="Genomic_DNA"/>
</dbReference>
<sequence>MKTVAVANRKGGTGKTTTAVNLAACLAARGRSVLLIDADPQANATVSVGLPLAADGTGTAALLAADADLAAAAAPTPFPRLAAVPAGPALAAAEFGFEERGDGWQRVLRDKLTQARHDHVIIDTPPAMGFLAYNCLAAADGLLVPLQCDYFSLEGLREFAANLARIRQAHNPGLRLAGLLRTMHDPRTLLARQVSEGLRRQFGSLLFETSIPRNVRLAEAPSHGKPVIHFDRGCSGARAYEALADEFERKCR</sequence>
<dbReference type="PIRSF" id="PIRSF009320">
    <property type="entry name" value="Nuc_binding_HP_1000"/>
    <property type="match status" value="1"/>
</dbReference>
<dbReference type="AlphaFoldDB" id="A0A930UJ30"/>
<accession>A0A930UJ30</accession>
<reference evidence="3" key="1">
    <citation type="submission" date="2020-10" db="EMBL/GenBank/DDBJ databases">
        <title>An improved Amphimedon queenslandica hologenome assembly reveals how three proteobacterial symbionts can extend the metabolic phenotypic of their marine sponge host.</title>
        <authorList>
            <person name="Degnan B."/>
            <person name="Degnan S."/>
            <person name="Xiang X."/>
        </authorList>
    </citation>
    <scope>NUCLEOTIDE SEQUENCE</scope>
    <source>
        <strain evidence="3">AqS2</strain>
    </source>
</reference>
<dbReference type="InterPro" id="IPR027417">
    <property type="entry name" value="P-loop_NTPase"/>
</dbReference>
<comment type="caution">
    <text evidence="3">The sequence shown here is derived from an EMBL/GenBank/DDBJ whole genome shotgun (WGS) entry which is preliminary data.</text>
</comment>
<evidence type="ECO:0000259" key="2">
    <source>
        <dbReference type="Pfam" id="PF13614"/>
    </source>
</evidence>
<dbReference type="PANTHER" id="PTHR13696:SF52">
    <property type="entry name" value="PARA FAMILY PROTEIN CT_582"/>
    <property type="match status" value="1"/>
</dbReference>
<dbReference type="Gene3D" id="3.40.50.300">
    <property type="entry name" value="P-loop containing nucleotide triphosphate hydrolases"/>
    <property type="match status" value="1"/>
</dbReference>
<name>A0A930UJ30_9GAMM</name>